<keyword evidence="1 5" id="KW-0328">Glycosyltransferase</keyword>
<evidence type="ECO:0000256" key="4">
    <source>
        <dbReference type="ARBA" id="ARBA00023316"/>
    </source>
</evidence>
<dbReference type="CDD" id="cd06533">
    <property type="entry name" value="Glyco_transf_WecG_TagA"/>
    <property type="match status" value="1"/>
</dbReference>
<reference evidence="6 7" key="1">
    <citation type="journal article" date="2015" name="Genome Announc.">
        <title>Expanding the biotechnology potential of lactobacilli through comparative genomics of 213 strains and associated genera.</title>
        <authorList>
            <person name="Sun Z."/>
            <person name="Harris H.M."/>
            <person name="McCann A."/>
            <person name="Guo C."/>
            <person name="Argimon S."/>
            <person name="Zhang W."/>
            <person name="Yang X."/>
            <person name="Jeffery I.B."/>
            <person name="Cooney J.C."/>
            <person name="Kagawa T.F."/>
            <person name="Liu W."/>
            <person name="Song Y."/>
            <person name="Salvetti E."/>
            <person name="Wrobel A."/>
            <person name="Rasinkangas P."/>
            <person name="Parkhill J."/>
            <person name="Rea M.C."/>
            <person name="O'Sullivan O."/>
            <person name="Ritari J."/>
            <person name="Douillard F.P."/>
            <person name="Paul Ross R."/>
            <person name="Yang R."/>
            <person name="Briner A.E."/>
            <person name="Felis G.E."/>
            <person name="de Vos W.M."/>
            <person name="Barrangou R."/>
            <person name="Klaenhammer T.R."/>
            <person name="Caufield P.W."/>
            <person name="Cui Y."/>
            <person name="Zhang H."/>
            <person name="O'Toole P.W."/>
        </authorList>
    </citation>
    <scope>NUCLEOTIDE SEQUENCE [LARGE SCALE GENOMIC DNA]</scope>
    <source>
        <strain evidence="6 7">JCM 17158</strain>
    </source>
</reference>
<evidence type="ECO:0000313" key="6">
    <source>
        <dbReference type="EMBL" id="KRK71672.1"/>
    </source>
</evidence>
<dbReference type="PATRIC" id="fig|1291734.4.peg.1965"/>
<protein>
    <recommendedName>
        <fullName evidence="5">N-acetylglucosaminyldiphosphoundecaprenol N-acetyl-beta-D-mannosaminyltransferase</fullName>
        <ecNumber evidence="5">2.4.1.187</ecNumber>
    </recommendedName>
    <alternativeName>
        <fullName evidence="5">N-acetylmannosaminyltransferase</fullName>
    </alternativeName>
    <alternativeName>
        <fullName evidence="5">UDP-N-acetylmannosamine transferase</fullName>
    </alternativeName>
    <alternativeName>
        <fullName evidence="5">UDP-N-acetylmannosamine:N-acetylglucosaminyl pyrophosphorylundecaprenol N-acetylmannosaminyltransferase</fullName>
    </alternativeName>
</protein>
<dbReference type="AlphaFoldDB" id="A0A0R1JK85"/>
<dbReference type="PANTHER" id="PTHR34136">
    <property type="match status" value="1"/>
</dbReference>
<evidence type="ECO:0000256" key="5">
    <source>
        <dbReference type="HAMAP-Rule" id="MF_02070"/>
    </source>
</evidence>
<dbReference type="Pfam" id="PF03808">
    <property type="entry name" value="Glyco_tran_WecG"/>
    <property type="match status" value="1"/>
</dbReference>
<proteinExistence type="inferred from homology"/>
<dbReference type="Proteomes" id="UP000051804">
    <property type="component" value="Unassembled WGS sequence"/>
</dbReference>
<dbReference type="EMBL" id="AZDJ01000026">
    <property type="protein sequence ID" value="KRK71672.1"/>
    <property type="molecule type" value="Genomic_DNA"/>
</dbReference>
<evidence type="ECO:0000313" key="7">
    <source>
        <dbReference type="Proteomes" id="UP000051804"/>
    </source>
</evidence>
<dbReference type="OrthoDB" id="9771846at2"/>
<comment type="pathway">
    <text evidence="5">Cell wall biogenesis; teichoic acid biosynthesis.</text>
</comment>
<evidence type="ECO:0000256" key="2">
    <source>
        <dbReference type="ARBA" id="ARBA00022679"/>
    </source>
</evidence>
<keyword evidence="4 5" id="KW-0961">Cell wall biogenesis/degradation</keyword>
<dbReference type="InterPro" id="IPR004629">
    <property type="entry name" value="WecG_TagA_CpsF"/>
</dbReference>
<keyword evidence="3 5" id="KW-0777">Teichoic acid biosynthesis</keyword>
<keyword evidence="7" id="KW-1185">Reference proteome</keyword>
<dbReference type="InterPro" id="IPR034714">
    <property type="entry name" value="TagA_TarA"/>
</dbReference>
<evidence type="ECO:0000256" key="1">
    <source>
        <dbReference type="ARBA" id="ARBA00022676"/>
    </source>
</evidence>
<keyword evidence="2 5" id="KW-0808">Transferase</keyword>
<comment type="caution">
    <text evidence="6">The sequence shown here is derived from an EMBL/GenBank/DDBJ whole genome shotgun (WGS) entry which is preliminary data.</text>
</comment>
<comment type="function">
    <text evidence="5">Catalyzes the conversion of GlcNAc-PP-undecaprenol into ManNAc-GlcNAc-PP-undecaprenol, the first committed lipid intermediate in the de novo synthesis of teichoic acid.</text>
</comment>
<dbReference type="NCBIfam" id="TIGR00696">
    <property type="entry name" value="wecG_tagA_cpsF"/>
    <property type="match status" value="1"/>
</dbReference>
<dbReference type="HAMAP" id="MF_02070">
    <property type="entry name" value="TagA_TarA"/>
    <property type="match status" value="1"/>
</dbReference>
<gene>
    <name evidence="6" type="ORF">FD02_GL001912</name>
</gene>
<organism evidence="6 7">
    <name type="scientific">Lacticaseibacillus nasuensis JCM 17158</name>
    <dbReference type="NCBI Taxonomy" id="1291734"/>
    <lineage>
        <taxon>Bacteria</taxon>
        <taxon>Bacillati</taxon>
        <taxon>Bacillota</taxon>
        <taxon>Bacilli</taxon>
        <taxon>Lactobacillales</taxon>
        <taxon>Lactobacillaceae</taxon>
        <taxon>Lacticaseibacillus</taxon>
    </lineage>
</organism>
<dbReference type="GO" id="GO:0071555">
    <property type="term" value="P:cell wall organization"/>
    <property type="evidence" value="ECO:0007669"/>
    <property type="project" value="UniProtKB-KW"/>
</dbReference>
<dbReference type="GO" id="GO:0019350">
    <property type="term" value="P:teichoic acid biosynthetic process"/>
    <property type="evidence" value="ECO:0007669"/>
    <property type="project" value="UniProtKB-UniRule"/>
</dbReference>
<comment type="similarity">
    <text evidence="5">Belongs to the glycosyltransferase 26 family. TagA/TarA subfamily.</text>
</comment>
<name>A0A0R1JK85_9LACO</name>
<sequence>MLQRRTDLPTIEILGINFSATTQAQLVATVDQRLRDGQGTFVVTANPEIVMYARAHPEYAKLLATQPDEITADGVGILLGGKILHTPLPERVTGYDLMLVLLQQANQAHRRVYLIGAKAAVVAASAARVRRDYPNLELVGTHDGYFDLSDAKVAQAVIDARPDYVFAALGFPKQEYFLSAIRPKLPHAFLMGVGGSFDVLAGVVARAPGRVQQLRLEWLYRLIKQPSRFGRMLQLPKFVLAVRREARQRGKID</sequence>
<accession>A0A0R1JK85</accession>
<dbReference type="STRING" id="1291734.FD02_GL001912"/>
<comment type="catalytic activity">
    <reaction evidence="5">
        <text>UDP-N-acetyl-alpha-D-mannosamine + N-acetyl-alpha-D-glucosaminyl-di-trans,octa-cis-undecaprenyl diphosphate = N-acetyl-beta-D-mannosaminyl-(1-&gt;4)-N-acetyl-alpha-D-glucosaminyl di-trans,octa-cis-undecaprenyl diphosphate + UDP + H(+)</text>
        <dbReference type="Rhea" id="RHEA:16053"/>
        <dbReference type="ChEBI" id="CHEBI:15378"/>
        <dbReference type="ChEBI" id="CHEBI:58223"/>
        <dbReference type="ChEBI" id="CHEBI:62959"/>
        <dbReference type="ChEBI" id="CHEBI:68623"/>
        <dbReference type="ChEBI" id="CHEBI:132210"/>
        <dbReference type="EC" id="2.4.1.187"/>
    </reaction>
</comment>
<dbReference type="GO" id="GO:0047244">
    <property type="term" value="F:N-acetylglucosaminyldiphosphoundecaprenol N-acetyl-beta-D-mannosaminyltransferase activity"/>
    <property type="evidence" value="ECO:0007669"/>
    <property type="project" value="UniProtKB-UniRule"/>
</dbReference>
<dbReference type="EC" id="2.4.1.187" evidence="5"/>
<evidence type="ECO:0000256" key="3">
    <source>
        <dbReference type="ARBA" id="ARBA00022944"/>
    </source>
</evidence>
<dbReference type="UniPathway" id="UPA00632"/>
<dbReference type="PANTHER" id="PTHR34136:SF1">
    <property type="entry name" value="UDP-N-ACETYL-D-MANNOSAMINURONIC ACID TRANSFERASE"/>
    <property type="match status" value="1"/>
</dbReference>